<proteinExistence type="predicted"/>
<keyword evidence="2" id="KW-0378">Hydrolase</keyword>
<dbReference type="SUPFAM" id="SSF56601">
    <property type="entry name" value="beta-lactamase/transpeptidase-like"/>
    <property type="match status" value="1"/>
</dbReference>
<sequence length="366" mass="41465">MRRLLKRHLFAGMILLSLPGCEEAWQVCKSYQDILNLAVKRGLPGAVMLVETPDSIWIGSAGLSNIEAETQIQASDRFRIASITKTFTAVLALQLLEEGTVTLDANLVDLLPDIADSIPYSSRITVHRLLNHTSGIYNYTDDNWLWHKALRDFSWQGGGPRELVKTAYSSRHKPYFEPGTGYHYSNTNYLLLQLILESVTDSAFSRLLRARIIEPLSLNNTYPERSGDTPEDFVTGYDIHWGQPYDVQDMSFARGMADGGLISNVFDVHTFSKALFSGRLFKHSSMLDTMLELNIKDNYGLGVVFLNDYGFKAWGHEGNWPGYLSLFYCWPEQGVTIVLMTNGTGVLQFKRVKKHTLRLLFEKTEF</sequence>
<dbReference type="InterPro" id="IPR012338">
    <property type="entry name" value="Beta-lactam/transpept-like"/>
</dbReference>
<feature type="domain" description="Beta-lactamase-related" evidence="1">
    <location>
        <begin position="40"/>
        <end position="353"/>
    </location>
</feature>
<dbReference type="InterPro" id="IPR001466">
    <property type="entry name" value="Beta-lactam-related"/>
</dbReference>
<accession>A0A9D5K7B8</accession>
<dbReference type="EMBL" id="WJKJ01000005">
    <property type="protein sequence ID" value="MBD3363602.1"/>
    <property type="molecule type" value="Genomic_DNA"/>
</dbReference>
<protein>
    <submittedName>
        <fullName evidence="2">Serine hydrolase</fullName>
    </submittedName>
</protein>
<dbReference type="Pfam" id="PF00144">
    <property type="entry name" value="Beta-lactamase"/>
    <property type="match status" value="1"/>
</dbReference>
<gene>
    <name evidence="2" type="ORF">GF359_00135</name>
</gene>
<dbReference type="InterPro" id="IPR050491">
    <property type="entry name" value="AmpC-like"/>
</dbReference>
<dbReference type="AlphaFoldDB" id="A0A9D5K7B8"/>
<comment type="caution">
    <text evidence="2">The sequence shown here is derived from an EMBL/GenBank/DDBJ whole genome shotgun (WGS) entry which is preliminary data.</text>
</comment>
<dbReference type="Proteomes" id="UP000630660">
    <property type="component" value="Unassembled WGS sequence"/>
</dbReference>
<dbReference type="GO" id="GO:0016787">
    <property type="term" value="F:hydrolase activity"/>
    <property type="evidence" value="ECO:0007669"/>
    <property type="project" value="UniProtKB-KW"/>
</dbReference>
<dbReference type="Gene3D" id="3.40.710.10">
    <property type="entry name" value="DD-peptidase/beta-lactamase superfamily"/>
    <property type="match status" value="1"/>
</dbReference>
<evidence type="ECO:0000313" key="3">
    <source>
        <dbReference type="Proteomes" id="UP000630660"/>
    </source>
</evidence>
<reference evidence="2" key="1">
    <citation type="submission" date="2019-11" db="EMBL/GenBank/DDBJ databases">
        <title>Microbial mats filling the niche in hypersaline microbial mats.</title>
        <authorList>
            <person name="Wong H.L."/>
            <person name="Macleod F.I."/>
            <person name="White R.A. III"/>
            <person name="Burns B.P."/>
        </authorList>
    </citation>
    <scope>NUCLEOTIDE SEQUENCE</scope>
    <source>
        <strain evidence="2">Bin_327</strain>
    </source>
</reference>
<name>A0A9D5K7B8_UNCW3</name>
<evidence type="ECO:0000313" key="2">
    <source>
        <dbReference type="EMBL" id="MBD3363602.1"/>
    </source>
</evidence>
<dbReference type="PANTHER" id="PTHR46825:SF7">
    <property type="entry name" value="D-ALANYL-D-ALANINE CARBOXYPEPTIDASE"/>
    <property type="match status" value="1"/>
</dbReference>
<dbReference type="PANTHER" id="PTHR46825">
    <property type="entry name" value="D-ALANYL-D-ALANINE-CARBOXYPEPTIDASE/ENDOPEPTIDASE AMPH"/>
    <property type="match status" value="1"/>
</dbReference>
<evidence type="ECO:0000259" key="1">
    <source>
        <dbReference type="Pfam" id="PF00144"/>
    </source>
</evidence>
<organism evidence="2 3">
    <name type="scientific">candidate division WOR-3 bacterium</name>
    <dbReference type="NCBI Taxonomy" id="2052148"/>
    <lineage>
        <taxon>Bacteria</taxon>
        <taxon>Bacteria division WOR-3</taxon>
    </lineage>
</organism>